<evidence type="ECO:0008006" key="4">
    <source>
        <dbReference type="Google" id="ProtNLM"/>
    </source>
</evidence>
<sequence>MSLIWAVSALMACRVLGVAAPPPMPPSPASSSSDGSCSGGPPAASCCFEHAMHVSIPSGASASHAPPGSAHGRAGGDSDSSRWKEKPSRGRRRCRL</sequence>
<dbReference type="EMBL" id="GBRH01178984">
    <property type="protein sequence ID" value="JAE18912.1"/>
    <property type="molecule type" value="Transcribed_RNA"/>
</dbReference>
<dbReference type="AlphaFoldDB" id="A0A0A9G325"/>
<feature type="signal peptide" evidence="2">
    <location>
        <begin position="1"/>
        <end position="19"/>
    </location>
</feature>
<protein>
    <recommendedName>
        <fullName evidence="4">Secreted protein</fullName>
    </recommendedName>
</protein>
<feature type="region of interest" description="Disordered" evidence="1">
    <location>
        <begin position="20"/>
        <end position="42"/>
    </location>
</feature>
<accession>A0A0A9G325</accession>
<feature type="compositionally biased region" description="Low complexity" evidence="1">
    <location>
        <begin position="29"/>
        <end position="42"/>
    </location>
</feature>
<keyword evidence="2" id="KW-0732">Signal</keyword>
<feature type="compositionally biased region" description="Basic and acidic residues" evidence="1">
    <location>
        <begin position="74"/>
        <end position="88"/>
    </location>
</feature>
<feature type="chain" id="PRO_5002044763" description="Secreted protein" evidence="2">
    <location>
        <begin position="20"/>
        <end position="96"/>
    </location>
</feature>
<evidence type="ECO:0000313" key="3">
    <source>
        <dbReference type="EMBL" id="JAE18912.1"/>
    </source>
</evidence>
<reference evidence="3" key="1">
    <citation type="submission" date="2014-09" db="EMBL/GenBank/DDBJ databases">
        <authorList>
            <person name="Magalhaes I.L.F."/>
            <person name="Oliveira U."/>
            <person name="Santos F.R."/>
            <person name="Vidigal T.H.D.A."/>
            <person name="Brescovit A.D."/>
            <person name="Santos A.J."/>
        </authorList>
    </citation>
    <scope>NUCLEOTIDE SEQUENCE</scope>
    <source>
        <tissue evidence="3">Shoot tissue taken approximately 20 cm above the soil surface</tissue>
    </source>
</reference>
<proteinExistence type="predicted"/>
<reference evidence="3" key="2">
    <citation type="journal article" date="2015" name="Data Brief">
        <title>Shoot transcriptome of the giant reed, Arundo donax.</title>
        <authorList>
            <person name="Barrero R.A."/>
            <person name="Guerrero F.D."/>
            <person name="Moolhuijzen P."/>
            <person name="Goolsby J.A."/>
            <person name="Tidwell J."/>
            <person name="Bellgard S.E."/>
            <person name="Bellgard M.I."/>
        </authorList>
    </citation>
    <scope>NUCLEOTIDE SEQUENCE</scope>
    <source>
        <tissue evidence="3">Shoot tissue taken approximately 20 cm above the soil surface</tissue>
    </source>
</reference>
<evidence type="ECO:0000256" key="1">
    <source>
        <dbReference type="SAM" id="MobiDB-lite"/>
    </source>
</evidence>
<feature type="compositionally biased region" description="Low complexity" evidence="1">
    <location>
        <begin position="58"/>
        <end position="72"/>
    </location>
</feature>
<evidence type="ECO:0000256" key="2">
    <source>
        <dbReference type="SAM" id="SignalP"/>
    </source>
</evidence>
<feature type="region of interest" description="Disordered" evidence="1">
    <location>
        <begin position="58"/>
        <end position="96"/>
    </location>
</feature>
<organism evidence="3">
    <name type="scientific">Arundo donax</name>
    <name type="common">Giant reed</name>
    <name type="synonym">Donax arundinaceus</name>
    <dbReference type="NCBI Taxonomy" id="35708"/>
    <lineage>
        <taxon>Eukaryota</taxon>
        <taxon>Viridiplantae</taxon>
        <taxon>Streptophyta</taxon>
        <taxon>Embryophyta</taxon>
        <taxon>Tracheophyta</taxon>
        <taxon>Spermatophyta</taxon>
        <taxon>Magnoliopsida</taxon>
        <taxon>Liliopsida</taxon>
        <taxon>Poales</taxon>
        <taxon>Poaceae</taxon>
        <taxon>PACMAD clade</taxon>
        <taxon>Arundinoideae</taxon>
        <taxon>Arundineae</taxon>
        <taxon>Arundo</taxon>
    </lineage>
</organism>
<name>A0A0A9G325_ARUDO</name>